<accession>A0A495XF94</accession>
<gene>
    <name evidence="1" type="ORF">DFJ66_4774</name>
</gene>
<proteinExistence type="predicted"/>
<keyword evidence="2" id="KW-1185">Reference proteome</keyword>
<evidence type="ECO:0000313" key="1">
    <source>
        <dbReference type="EMBL" id="RKT71484.1"/>
    </source>
</evidence>
<dbReference type="EMBL" id="RBXR01000001">
    <property type="protein sequence ID" value="RKT71484.1"/>
    <property type="molecule type" value="Genomic_DNA"/>
</dbReference>
<protein>
    <submittedName>
        <fullName evidence="1">Uncharacterized protein</fullName>
    </submittedName>
</protein>
<comment type="caution">
    <text evidence="1">The sequence shown here is derived from an EMBL/GenBank/DDBJ whole genome shotgun (WGS) entry which is preliminary data.</text>
</comment>
<dbReference type="Proteomes" id="UP000272729">
    <property type="component" value="Unassembled WGS sequence"/>
</dbReference>
<reference evidence="1 2" key="1">
    <citation type="submission" date="2018-10" db="EMBL/GenBank/DDBJ databases">
        <title>Sequencing the genomes of 1000 actinobacteria strains.</title>
        <authorList>
            <person name="Klenk H.-P."/>
        </authorList>
    </citation>
    <scope>NUCLEOTIDE SEQUENCE [LARGE SCALE GENOMIC DNA]</scope>
    <source>
        <strain evidence="1 2">DSM 43911</strain>
    </source>
</reference>
<organism evidence="1 2">
    <name type="scientific">Saccharothrix variisporea</name>
    <dbReference type="NCBI Taxonomy" id="543527"/>
    <lineage>
        <taxon>Bacteria</taxon>
        <taxon>Bacillati</taxon>
        <taxon>Actinomycetota</taxon>
        <taxon>Actinomycetes</taxon>
        <taxon>Pseudonocardiales</taxon>
        <taxon>Pseudonocardiaceae</taxon>
        <taxon>Saccharothrix</taxon>
    </lineage>
</organism>
<evidence type="ECO:0000313" key="2">
    <source>
        <dbReference type="Proteomes" id="UP000272729"/>
    </source>
</evidence>
<sequence length="83" mass="9266">MTSSFVFLAWLSRRKRPETGSATPKSWETVGSDLGPAVVRDTRRLICRRSNAGATMAVVQKMKHLVRRGNCELHRMDHPTASG</sequence>
<dbReference type="AlphaFoldDB" id="A0A495XF94"/>
<name>A0A495XF94_9PSEU</name>